<dbReference type="SUPFAM" id="SSF53041">
    <property type="entry name" value="Resolvase-like"/>
    <property type="match status" value="1"/>
</dbReference>
<gene>
    <name evidence="4" type="ORF">I6U51_10875</name>
</gene>
<dbReference type="Gene3D" id="3.90.1750.20">
    <property type="entry name" value="Putative Large Serine Recombinase, Chain B, Domain 2"/>
    <property type="match status" value="1"/>
</dbReference>
<evidence type="ECO:0000313" key="5">
    <source>
        <dbReference type="Proteomes" id="UP000622687"/>
    </source>
</evidence>
<comment type="caution">
    <text evidence="4">The sequence shown here is derived from an EMBL/GenBank/DDBJ whole genome shotgun (WGS) entry which is preliminary data.</text>
</comment>
<dbReference type="Pfam" id="PF13408">
    <property type="entry name" value="Zn_ribbon_recom"/>
    <property type="match status" value="1"/>
</dbReference>
<name>A0A934I198_9CLOT</name>
<dbReference type="RefSeq" id="WP_211142673.1">
    <property type="nucleotide sequence ID" value="NZ_JAEEGB010000012.1"/>
</dbReference>
<dbReference type="InterPro" id="IPR025827">
    <property type="entry name" value="Zn_ribbon_recom_dom"/>
</dbReference>
<dbReference type="GO" id="GO:0003677">
    <property type="term" value="F:DNA binding"/>
    <property type="evidence" value="ECO:0007669"/>
    <property type="project" value="InterPro"/>
</dbReference>
<dbReference type="InterPro" id="IPR038109">
    <property type="entry name" value="DNA_bind_recomb_sf"/>
</dbReference>
<reference evidence="4" key="1">
    <citation type="submission" date="2020-12" db="EMBL/GenBank/DDBJ databases">
        <title>Clostridium thailandense sp. nov., a novel acetogenic bacterium isolated from peat land soil in Thailand.</title>
        <authorList>
            <person name="Chaikitkaew S."/>
            <person name="Birkeland N.K."/>
        </authorList>
    </citation>
    <scope>NUCLEOTIDE SEQUENCE</scope>
    <source>
        <strain evidence="4">DSM 17425</strain>
    </source>
</reference>
<feature type="domain" description="Resolvase/invertase-type recombinase catalytic" evidence="2">
    <location>
        <begin position="3"/>
        <end position="156"/>
    </location>
</feature>
<dbReference type="PROSITE" id="PS51737">
    <property type="entry name" value="RECOMBINASE_DNA_BIND"/>
    <property type="match status" value="1"/>
</dbReference>
<dbReference type="EMBL" id="JAEEGB010000012">
    <property type="protein sequence ID" value="MBI6873206.1"/>
    <property type="molecule type" value="Genomic_DNA"/>
</dbReference>
<dbReference type="Gene3D" id="3.40.50.1390">
    <property type="entry name" value="Resolvase, N-terminal catalytic domain"/>
    <property type="match status" value="1"/>
</dbReference>
<evidence type="ECO:0000313" key="4">
    <source>
        <dbReference type="EMBL" id="MBI6873206.1"/>
    </source>
</evidence>
<dbReference type="Proteomes" id="UP000622687">
    <property type="component" value="Unassembled WGS sequence"/>
</dbReference>
<protein>
    <submittedName>
        <fullName evidence="4">Recombinase family protein</fullName>
    </submittedName>
</protein>
<dbReference type="Pfam" id="PF07508">
    <property type="entry name" value="Recombinase"/>
    <property type="match status" value="1"/>
</dbReference>
<dbReference type="InterPro" id="IPR036162">
    <property type="entry name" value="Resolvase-like_N_sf"/>
</dbReference>
<dbReference type="SMART" id="SM00857">
    <property type="entry name" value="Resolvase"/>
    <property type="match status" value="1"/>
</dbReference>
<dbReference type="InterPro" id="IPR006119">
    <property type="entry name" value="Resolv_N"/>
</dbReference>
<proteinExistence type="predicted"/>
<dbReference type="GO" id="GO:0000150">
    <property type="term" value="F:DNA strand exchange activity"/>
    <property type="evidence" value="ECO:0007669"/>
    <property type="project" value="InterPro"/>
</dbReference>
<evidence type="ECO:0000259" key="3">
    <source>
        <dbReference type="PROSITE" id="PS51737"/>
    </source>
</evidence>
<dbReference type="InterPro" id="IPR011109">
    <property type="entry name" value="DNA_bind_recombinase_dom"/>
</dbReference>
<keyword evidence="1" id="KW-0175">Coiled coil</keyword>
<dbReference type="Pfam" id="PF00239">
    <property type="entry name" value="Resolvase"/>
    <property type="match status" value="1"/>
</dbReference>
<dbReference type="PROSITE" id="PS51736">
    <property type="entry name" value="RECOMBINASES_3"/>
    <property type="match status" value="1"/>
</dbReference>
<feature type="domain" description="Recombinase" evidence="3">
    <location>
        <begin position="164"/>
        <end position="309"/>
    </location>
</feature>
<sequence>MSKVAIYCRLSDEDKNKKSYMDDSESIQNQKNLLMKYALEKGWDIYKIYSDDDYSGLDVDRPEFNKMIRDAEMSKFNIIICKTQSRFTRDMELVEKYLHNKFLEWGIRFIAIVDGVDTLDKNNKKSRQINGLINEWYCEDISKSIKATFRMKQKAGKFIGSFPCYGYSKDPNDRNRLIIDKDAAEIVKIIFSLYTDGNGTQRIANILNEKNIPNPTKYKQIKGLRYKNSSLKNDYGLWNKTTIKRILKNQVYIGNMVQHKCKKINYKSKKIKTLQQREWIIVENTHEAIIDKGTFEIVQRRISSRIRSTLSGKAHLFSGKVRCLDCKSTMAKNCNGKGQNYLRCRKYLIDTKKRLCTSHSISLERLEKVILGKIIEYMNSYCNINELAKKLSEDNDVANMLKGLNVQLGKLERDIIYRNEALKNAYIDKVSGVISKTQFNELSSLFSKELDNLQLKKKELKSKINDLNEKSFSSDYYKKLIEEYKYSTDFLRSIANELIDYIEIGEKSKENLEQHISIFWNF</sequence>
<organism evidence="4 5">
    <name type="scientific">Clostridium aciditolerans</name>
    <dbReference type="NCBI Taxonomy" id="339861"/>
    <lineage>
        <taxon>Bacteria</taxon>
        <taxon>Bacillati</taxon>
        <taxon>Bacillota</taxon>
        <taxon>Clostridia</taxon>
        <taxon>Eubacteriales</taxon>
        <taxon>Clostridiaceae</taxon>
        <taxon>Clostridium</taxon>
    </lineage>
</organism>
<dbReference type="PANTHER" id="PTHR30461:SF23">
    <property type="entry name" value="DNA RECOMBINASE-RELATED"/>
    <property type="match status" value="1"/>
</dbReference>
<dbReference type="InterPro" id="IPR050639">
    <property type="entry name" value="SSR_resolvase"/>
</dbReference>
<accession>A0A934I198</accession>
<dbReference type="AlphaFoldDB" id="A0A934I198"/>
<feature type="coiled-coil region" evidence="1">
    <location>
        <begin position="443"/>
        <end position="470"/>
    </location>
</feature>
<keyword evidence="5" id="KW-1185">Reference proteome</keyword>
<evidence type="ECO:0000256" key="1">
    <source>
        <dbReference type="SAM" id="Coils"/>
    </source>
</evidence>
<dbReference type="PANTHER" id="PTHR30461">
    <property type="entry name" value="DNA-INVERTASE FROM LAMBDOID PROPHAGE"/>
    <property type="match status" value="1"/>
</dbReference>
<evidence type="ECO:0000259" key="2">
    <source>
        <dbReference type="PROSITE" id="PS51736"/>
    </source>
</evidence>